<dbReference type="RefSeq" id="WP_229125762.1">
    <property type="nucleotide sequence ID" value="NZ_CP064789.1"/>
</dbReference>
<evidence type="ECO:0000256" key="4">
    <source>
        <dbReference type="ARBA" id="ARBA00022898"/>
    </source>
</evidence>
<dbReference type="NCBIfam" id="TIGR01326">
    <property type="entry name" value="OAH_OAS_sulfhy"/>
    <property type="match status" value="1"/>
</dbReference>
<protein>
    <submittedName>
        <fullName evidence="6">O-acetylhomoserine sulfhydrylase</fullName>
    </submittedName>
</protein>
<dbReference type="PANTHER" id="PTHR43797">
    <property type="entry name" value="HOMOCYSTEINE/CYSTEINE SYNTHASE"/>
    <property type="match status" value="1"/>
</dbReference>
<keyword evidence="3" id="KW-0808">Transferase</keyword>
<evidence type="ECO:0000256" key="1">
    <source>
        <dbReference type="ARBA" id="ARBA00001933"/>
    </source>
</evidence>
<dbReference type="GO" id="GO:0030170">
    <property type="term" value="F:pyridoxal phosphate binding"/>
    <property type="evidence" value="ECO:0007669"/>
    <property type="project" value="InterPro"/>
</dbReference>
<dbReference type="InterPro" id="IPR006235">
    <property type="entry name" value="OAc-hSer/O-AcSer_sulfhydrylase"/>
</dbReference>
<evidence type="ECO:0000313" key="6">
    <source>
        <dbReference type="EMBL" id="QSG11266.1"/>
    </source>
</evidence>
<dbReference type="GO" id="GO:0003961">
    <property type="term" value="F:O-acetylhomoserine aminocarboxypropyltransferase activity"/>
    <property type="evidence" value="ECO:0007669"/>
    <property type="project" value="TreeGrafter"/>
</dbReference>
<dbReference type="GO" id="GO:0004124">
    <property type="term" value="F:cysteine synthase activity"/>
    <property type="evidence" value="ECO:0007669"/>
    <property type="project" value="TreeGrafter"/>
</dbReference>
<dbReference type="GeneID" id="68860366"/>
<dbReference type="Pfam" id="PF01053">
    <property type="entry name" value="Cys_Met_Meta_PP"/>
    <property type="match status" value="1"/>
</dbReference>
<dbReference type="GO" id="GO:0019346">
    <property type="term" value="P:transsulfuration"/>
    <property type="evidence" value="ECO:0007669"/>
    <property type="project" value="InterPro"/>
</dbReference>
<dbReference type="PANTHER" id="PTHR43797:SF2">
    <property type="entry name" value="HOMOCYSTEINE_CYSTEINE SYNTHASE"/>
    <property type="match status" value="1"/>
</dbReference>
<accession>A0A897NM27</accession>
<dbReference type="InterPro" id="IPR015424">
    <property type="entry name" value="PyrdxlP-dep_Trfase"/>
</dbReference>
<organism evidence="6 7">
    <name type="scientific">Halapricum desulfuricans</name>
    <dbReference type="NCBI Taxonomy" id="2841257"/>
    <lineage>
        <taxon>Archaea</taxon>
        <taxon>Methanobacteriati</taxon>
        <taxon>Methanobacteriota</taxon>
        <taxon>Stenosarchaea group</taxon>
        <taxon>Halobacteria</taxon>
        <taxon>Halobacteriales</taxon>
        <taxon>Haloarculaceae</taxon>
        <taxon>Halapricum</taxon>
    </lineage>
</organism>
<evidence type="ECO:0000256" key="5">
    <source>
        <dbReference type="SAM" id="MobiDB-lite"/>
    </source>
</evidence>
<keyword evidence="4" id="KW-0663">Pyridoxal phosphate</keyword>
<sequence length="429" mass="46161">MTDQDSTGPQRFGTRCVHAGQRPDPETGAVAPPIYQTTSYAFEDADRAAEQYALQAEGNIYSRFDNPTVRLLETRLADLEGGVDAVATGSGMAALDAATFLLAEAGDNIVSASSIYGGTHSYFTKTASRRDIGARFVDTLEYDAYAEAIDDRTAYVHVETIANPSLVTPDIERVAAVAHEHGVPLLVDNTFATPALARPLERGADLVWESTTKWIHGSGTTIGGVLVDGGSFPWQEHAEKYPEIGGENPAFGVNFVERFGDRAFSVAARQRAVRSLGDGQTPFDAWQTLQGLETLSVRMERHCENAARVAAWLADHEQVDWVSYPGLASHETHDNATEYLEGGFGGMIAFGLDGGYEAGKRLCEETELAQFLANVGDAKTLIIHPASTTHAQLSESEQRASGVTPDLVRLSVGIEDARDIIADLQAGIE</sequence>
<evidence type="ECO:0000256" key="3">
    <source>
        <dbReference type="ARBA" id="ARBA00022679"/>
    </source>
</evidence>
<dbReference type="AlphaFoldDB" id="A0A897NM27"/>
<dbReference type="GO" id="GO:0005737">
    <property type="term" value="C:cytoplasm"/>
    <property type="evidence" value="ECO:0007669"/>
    <property type="project" value="TreeGrafter"/>
</dbReference>
<comment type="cofactor">
    <cofactor evidence="1">
        <name>pyridoxal 5'-phosphate</name>
        <dbReference type="ChEBI" id="CHEBI:597326"/>
    </cofactor>
</comment>
<dbReference type="InterPro" id="IPR015422">
    <property type="entry name" value="PyrdxlP-dep_Trfase_small"/>
</dbReference>
<dbReference type="GO" id="GO:0071269">
    <property type="term" value="P:L-homocysteine biosynthetic process"/>
    <property type="evidence" value="ECO:0007669"/>
    <property type="project" value="TreeGrafter"/>
</dbReference>
<dbReference type="FunFam" id="3.40.640.10:FF:000035">
    <property type="entry name" value="O-succinylhomoserine sulfhydrylase"/>
    <property type="match status" value="1"/>
</dbReference>
<reference evidence="6" key="1">
    <citation type="submission" date="2020-11" db="EMBL/GenBank/DDBJ databases">
        <title>Carbohydrate-dependent, anaerobic sulfur respiration: A novel catabolism in halophilic archaea.</title>
        <authorList>
            <person name="Sorokin D.Y."/>
            <person name="Messina E."/>
            <person name="Smedile F."/>
            <person name="La Cono V."/>
            <person name="Hallsworth J.E."/>
            <person name="Yakimov M.M."/>
        </authorList>
    </citation>
    <scope>NUCLEOTIDE SEQUENCE</scope>
    <source>
        <strain evidence="6">HSR-Bgl</strain>
    </source>
</reference>
<name>A0A897NM27_9EURY</name>
<gene>
    <name evidence="6" type="primary">mET172</name>
    <name evidence="6" type="ORF">HSBGL_0835</name>
</gene>
<proteinExistence type="inferred from homology"/>
<dbReference type="Proteomes" id="UP000663305">
    <property type="component" value="Chromosome"/>
</dbReference>
<dbReference type="CDD" id="cd00614">
    <property type="entry name" value="CGS_like"/>
    <property type="match status" value="1"/>
</dbReference>
<feature type="region of interest" description="Disordered" evidence="5">
    <location>
        <begin position="1"/>
        <end position="30"/>
    </location>
</feature>
<comment type="similarity">
    <text evidence="2">Belongs to the trans-sulfuration enzymes family.</text>
</comment>
<dbReference type="Gene3D" id="3.90.1150.10">
    <property type="entry name" value="Aspartate Aminotransferase, domain 1"/>
    <property type="match status" value="1"/>
</dbReference>
<dbReference type="EMBL" id="CP064789">
    <property type="protein sequence ID" value="QSG11266.1"/>
    <property type="molecule type" value="Genomic_DNA"/>
</dbReference>
<dbReference type="InterPro" id="IPR000277">
    <property type="entry name" value="Cys/Met-Metab_PyrdxlP-dep_enz"/>
</dbReference>
<evidence type="ECO:0000256" key="2">
    <source>
        <dbReference type="ARBA" id="ARBA00009077"/>
    </source>
</evidence>
<dbReference type="PIRSF" id="PIRSF001434">
    <property type="entry name" value="CGS"/>
    <property type="match status" value="1"/>
</dbReference>
<dbReference type="InterPro" id="IPR015421">
    <property type="entry name" value="PyrdxlP-dep_Trfase_major"/>
</dbReference>
<dbReference type="Gene3D" id="3.40.640.10">
    <property type="entry name" value="Type I PLP-dependent aspartate aminotransferase-like (Major domain)"/>
    <property type="match status" value="1"/>
</dbReference>
<evidence type="ECO:0000313" key="7">
    <source>
        <dbReference type="Proteomes" id="UP000663305"/>
    </source>
</evidence>
<dbReference type="SUPFAM" id="SSF53383">
    <property type="entry name" value="PLP-dependent transferases"/>
    <property type="match status" value="1"/>
</dbReference>
<dbReference type="GO" id="GO:0006535">
    <property type="term" value="P:cysteine biosynthetic process from serine"/>
    <property type="evidence" value="ECO:0007669"/>
    <property type="project" value="TreeGrafter"/>
</dbReference>